<gene>
    <name evidence="2" type="ORF">DFQ12_2310</name>
</gene>
<proteinExistence type="predicted"/>
<dbReference type="EMBL" id="RAPY01000001">
    <property type="protein sequence ID" value="RKE57422.1"/>
    <property type="molecule type" value="Genomic_DNA"/>
</dbReference>
<name>A0A420BL82_SPHD1</name>
<reference evidence="2 3" key="1">
    <citation type="submission" date="2018-09" db="EMBL/GenBank/DDBJ databases">
        <title>Genomic Encyclopedia of Type Strains, Phase III (KMG-III): the genomes of soil and plant-associated and newly described type strains.</title>
        <authorList>
            <person name="Whitman W."/>
        </authorList>
    </citation>
    <scope>NUCLEOTIDE SEQUENCE [LARGE SCALE GENOMIC DNA]</scope>
    <source>
        <strain evidence="2 3">CECT 7938</strain>
    </source>
</reference>
<evidence type="ECO:0000313" key="2">
    <source>
        <dbReference type="EMBL" id="RKE57422.1"/>
    </source>
</evidence>
<dbReference type="PROSITE" id="PS50889">
    <property type="entry name" value="S4"/>
    <property type="match status" value="1"/>
</dbReference>
<dbReference type="InterPro" id="IPR009412">
    <property type="entry name" value="DUF1062"/>
</dbReference>
<dbReference type="SUPFAM" id="SSF55174">
    <property type="entry name" value="Alpha-L RNA-binding motif"/>
    <property type="match status" value="1"/>
</dbReference>
<accession>A0A420BL82</accession>
<dbReference type="Gene3D" id="3.10.290.10">
    <property type="entry name" value="RNA-binding S4 domain"/>
    <property type="match status" value="1"/>
</dbReference>
<organism evidence="2 3">
    <name type="scientific">Sphingobacterium detergens</name>
    <dbReference type="NCBI Taxonomy" id="1145106"/>
    <lineage>
        <taxon>Bacteria</taxon>
        <taxon>Pseudomonadati</taxon>
        <taxon>Bacteroidota</taxon>
        <taxon>Sphingobacteriia</taxon>
        <taxon>Sphingobacteriales</taxon>
        <taxon>Sphingobacteriaceae</taxon>
        <taxon>Sphingobacterium</taxon>
    </lineage>
</organism>
<comment type="caution">
    <text evidence="2">The sequence shown here is derived from an EMBL/GenBank/DDBJ whole genome shotgun (WGS) entry which is preliminary data.</text>
</comment>
<evidence type="ECO:0000256" key="1">
    <source>
        <dbReference type="PROSITE-ProRule" id="PRU00182"/>
    </source>
</evidence>
<dbReference type="Pfam" id="PF06353">
    <property type="entry name" value="DUF1062"/>
    <property type="match status" value="1"/>
</dbReference>
<keyword evidence="1" id="KW-0694">RNA-binding</keyword>
<dbReference type="OrthoDB" id="9810886at2"/>
<keyword evidence="3" id="KW-1185">Reference proteome</keyword>
<dbReference type="GO" id="GO:0003723">
    <property type="term" value="F:RNA binding"/>
    <property type="evidence" value="ECO:0007669"/>
    <property type="project" value="UniProtKB-KW"/>
</dbReference>
<dbReference type="AlphaFoldDB" id="A0A420BL82"/>
<sequence length="208" mass="24516">MQKEYSWTVSPNNTPLLKKSCSHCDSKQFYCSEKFRINAQKKNVDIWLIYRCVKCDSTYNLTIFSRTRPTAIDSILFNKFQNNDTELAWKYAFSEEMRRKNKVEADLATVTYALQYDEISSDELLSLNERIITFEVDYPFDFQLRLSTLIRTCLNLSSRQLDQLIMQEAITVAGKHLQKKHKLKDKDRIEIDCKKLKSILCNKIQSIQ</sequence>
<dbReference type="RefSeq" id="WP_120258985.1">
    <property type="nucleotide sequence ID" value="NZ_RAPY01000001.1"/>
</dbReference>
<protein>
    <submittedName>
        <fullName evidence="2">Uncharacterized protein</fullName>
    </submittedName>
</protein>
<dbReference type="Proteomes" id="UP000286246">
    <property type="component" value="Unassembled WGS sequence"/>
</dbReference>
<evidence type="ECO:0000313" key="3">
    <source>
        <dbReference type="Proteomes" id="UP000286246"/>
    </source>
</evidence>
<dbReference type="InterPro" id="IPR036986">
    <property type="entry name" value="S4_RNA-bd_sf"/>
</dbReference>